<dbReference type="SMART" id="SM00052">
    <property type="entry name" value="EAL"/>
    <property type="match status" value="1"/>
</dbReference>
<dbReference type="Gene3D" id="3.20.20.450">
    <property type="entry name" value="EAL domain"/>
    <property type="match status" value="1"/>
</dbReference>
<dbReference type="PANTHER" id="PTHR33121">
    <property type="entry name" value="CYCLIC DI-GMP PHOSPHODIESTERASE PDEF"/>
    <property type="match status" value="1"/>
</dbReference>
<dbReference type="Pfam" id="PF00563">
    <property type="entry name" value="EAL"/>
    <property type="match status" value="1"/>
</dbReference>
<evidence type="ECO:0000313" key="4">
    <source>
        <dbReference type="EMBL" id="SKB48556.1"/>
    </source>
</evidence>
<dbReference type="GO" id="GO:0071111">
    <property type="term" value="F:cyclic-guanylate-specific phosphodiesterase activity"/>
    <property type="evidence" value="ECO:0007669"/>
    <property type="project" value="InterPro"/>
</dbReference>
<dbReference type="InterPro" id="IPR000160">
    <property type="entry name" value="GGDEF_dom"/>
</dbReference>
<feature type="transmembrane region" description="Helical" evidence="1">
    <location>
        <begin position="286"/>
        <end position="306"/>
    </location>
</feature>
<feature type="domain" description="GGDEF" evidence="3">
    <location>
        <begin position="348"/>
        <end position="482"/>
    </location>
</feature>
<name>A0A1T5BMR9_9FIRM</name>
<dbReference type="SUPFAM" id="SSF55073">
    <property type="entry name" value="Nucleotide cyclase"/>
    <property type="match status" value="1"/>
</dbReference>
<protein>
    <submittedName>
        <fullName evidence="4">Diguanylate cyclase (GGDEF) domain-containing protein</fullName>
    </submittedName>
</protein>
<dbReference type="NCBIfam" id="TIGR00254">
    <property type="entry name" value="GGDEF"/>
    <property type="match status" value="1"/>
</dbReference>
<dbReference type="InterPro" id="IPR001633">
    <property type="entry name" value="EAL_dom"/>
</dbReference>
<dbReference type="CDD" id="cd01948">
    <property type="entry name" value="EAL"/>
    <property type="match status" value="1"/>
</dbReference>
<keyword evidence="1" id="KW-0472">Membrane</keyword>
<dbReference type="InterPro" id="IPR029787">
    <property type="entry name" value="Nucleotide_cyclase"/>
</dbReference>
<dbReference type="Gene3D" id="3.30.70.270">
    <property type="match status" value="1"/>
</dbReference>
<feature type="domain" description="EAL" evidence="2">
    <location>
        <begin position="490"/>
        <end position="746"/>
    </location>
</feature>
<dbReference type="OrthoDB" id="9762141at2"/>
<dbReference type="InterPro" id="IPR029151">
    <property type="entry name" value="Sensor-like_sf"/>
</dbReference>
<dbReference type="InterPro" id="IPR043128">
    <property type="entry name" value="Rev_trsase/Diguanyl_cyclase"/>
</dbReference>
<dbReference type="Proteomes" id="UP000243406">
    <property type="component" value="Unassembled WGS sequence"/>
</dbReference>
<dbReference type="InterPro" id="IPR035919">
    <property type="entry name" value="EAL_sf"/>
</dbReference>
<evidence type="ECO:0000259" key="2">
    <source>
        <dbReference type="PROSITE" id="PS50883"/>
    </source>
</evidence>
<reference evidence="5" key="1">
    <citation type="submission" date="2017-02" db="EMBL/GenBank/DDBJ databases">
        <authorList>
            <person name="Varghese N."/>
            <person name="Submissions S."/>
        </authorList>
    </citation>
    <scope>NUCLEOTIDE SEQUENCE [LARGE SCALE GENOMIC DNA]</scope>
    <source>
        <strain evidence="5">ATCC 35199</strain>
    </source>
</reference>
<feature type="transmembrane region" description="Helical" evidence="1">
    <location>
        <begin position="12"/>
        <end position="31"/>
    </location>
</feature>
<dbReference type="SMART" id="SM00267">
    <property type="entry name" value="GGDEF"/>
    <property type="match status" value="1"/>
</dbReference>
<accession>A0A1T5BMR9</accession>
<dbReference type="PANTHER" id="PTHR33121:SF70">
    <property type="entry name" value="SIGNALING PROTEIN YKOW"/>
    <property type="match status" value="1"/>
</dbReference>
<dbReference type="PROSITE" id="PS50883">
    <property type="entry name" value="EAL"/>
    <property type="match status" value="1"/>
</dbReference>
<sequence>MEKLKAVDSKKYIALFIILSMCYSMITFIVLQDRIKSQYNLLHQETTKIAKGYSNNLSNAANAKEIISELLEEKLYIASESIATKLNTLESSQLDALADEYRVDDIHIYNPQGVIVKTNVKEYIGWKAFEGHPVYNFMTGNSNSLIEEIRPDTESGVYFKYGYYKLDNGSFVQIGIRAEKIHEFLNDFEIQNLIRTLKEINSLEKVLFIDNELRIVNSTDYNLTGVKITNPRIREIIEKNEESGFIAQNKNDEYYQFYQPINFDGVKIGTLAIYYDTESIRQSSRLIIMNGLVIYLIVLCILGYIVSSFYSKSKRYFDIGFYDKLSNLPNKHYFEEYIKPLLAKSDVQNQALIFINIKNFSAVNISYGYAFGDEVIKKIALNLKNINTVKTTLFRMESDRFLLFVENYTDENEILSLIAQINNVFSTSLDLSNSDYSLTVELGIVKLDEEDLELDRIMKNGAIALKNVKRDTFVNYVFFNKDMEEALIRQNKIERELRKALADPLQEIIYVEFQPQVDIISGKILGFEALARMKSGDLGHVSPMEFIPIAEEKLLIVELGNFVLKKSCEFIKTLNQHNIFNQWVAINISAAQILRSDFVKTILGIIEECDCDKSQIELEITESLLIDNFELVNNQLDRLRRFGIKISLDDFGTGYSSFSMLEETNIDKLKIDRSFINRITEDNSETSIAEDIISMAHKLGLTVIAEGVESQNQKNYLSEHECDIAQGYYYSKPVSLEKAINMATNN</sequence>
<dbReference type="SUPFAM" id="SSF141868">
    <property type="entry name" value="EAL domain-like"/>
    <property type="match status" value="1"/>
</dbReference>
<dbReference type="EMBL" id="FUYN01000003">
    <property type="protein sequence ID" value="SKB48556.1"/>
    <property type="molecule type" value="Genomic_DNA"/>
</dbReference>
<keyword evidence="1" id="KW-1133">Transmembrane helix</keyword>
<keyword evidence="1" id="KW-0812">Transmembrane</keyword>
<dbReference type="InterPro" id="IPR050706">
    <property type="entry name" value="Cyclic-di-GMP_PDE-like"/>
</dbReference>
<dbReference type="PROSITE" id="PS50887">
    <property type="entry name" value="GGDEF"/>
    <property type="match status" value="1"/>
</dbReference>
<gene>
    <name evidence="4" type="ORF">SAMN02745120_1736</name>
</gene>
<proteinExistence type="predicted"/>
<keyword evidence="5" id="KW-1185">Reference proteome</keyword>
<dbReference type="AlphaFoldDB" id="A0A1T5BMR9"/>
<evidence type="ECO:0000259" key="3">
    <source>
        <dbReference type="PROSITE" id="PS50887"/>
    </source>
</evidence>
<organism evidence="4 5">
    <name type="scientific">Acetoanaerobium noterae</name>
    <dbReference type="NCBI Taxonomy" id="745369"/>
    <lineage>
        <taxon>Bacteria</taxon>
        <taxon>Bacillati</taxon>
        <taxon>Bacillota</taxon>
        <taxon>Clostridia</taxon>
        <taxon>Peptostreptococcales</taxon>
        <taxon>Filifactoraceae</taxon>
        <taxon>Acetoanaerobium</taxon>
    </lineage>
</organism>
<evidence type="ECO:0000256" key="1">
    <source>
        <dbReference type="SAM" id="Phobius"/>
    </source>
</evidence>
<dbReference type="Pfam" id="PF00990">
    <property type="entry name" value="GGDEF"/>
    <property type="match status" value="1"/>
</dbReference>
<dbReference type="Gene3D" id="3.30.450.20">
    <property type="entry name" value="PAS domain"/>
    <property type="match status" value="1"/>
</dbReference>
<evidence type="ECO:0000313" key="5">
    <source>
        <dbReference type="Proteomes" id="UP000243406"/>
    </source>
</evidence>
<dbReference type="SUPFAM" id="SSF103190">
    <property type="entry name" value="Sensory domain-like"/>
    <property type="match status" value="1"/>
</dbReference>
<dbReference type="CDD" id="cd01949">
    <property type="entry name" value="GGDEF"/>
    <property type="match status" value="1"/>
</dbReference>
<dbReference type="RefSeq" id="WP_079589572.1">
    <property type="nucleotide sequence ID" value="NZ_FUYN01000003.1"/>
</dbReference>